<dbReference type="PANTHER" id="PTHR32332">
    <property type="entry name" value="2-NITROPROPANE DIOXYGENASE"/>
    <property type="match status" value="1"/>
</dbReference>
<keyword evidence="6" id="KW-0223">Dioxygenase</keyword>
<keyword evidence="3" id="KW-0285">Flavoprotein</keyword>
<dbReference type="Proteomes" id="UP000184245">
    <property type="component" value="Unassembled WGS sequence"/>
</dbReference>
<evidence type="ECO:0000313" key="6">
    <source>
        <dbReference type="EMBL" id="SHE69238.1"/>
    </source>
</evidence>
<gene>
    <name evidence="6" type="ORF">SAMN02745158_01264</name>
</gene>
<keyword evidence="7" id="KW-1185">Reference proteome</keyword>
<dbReference type="AlphaFoldDB" id="A0A1M4VJV2"/>
<evidence type="ECO:0000256" key="2">
    <source>
        <dbReference type="ARBA" id="ARBA00013457"/>
    </source>
</evidence>
<dbReference type="STRING" id="1122155.SAMN02745158_01264"/>
<evidence type="ECO:0000256" key="5">
    <source>
        <dbReference type="ARBA" id="ARBA00023002"/>
    </source>
</evidence>
<proteinExistence type="predicted"/>
<comment type="function">
    <text evidence="1">Nitronate monooxygenase that uses molecular oxygen to catalyze the oxidative denitrification of alkyl nitronates. Acts on propionate 3-nitronate (P3N), the presumed physiological substrate. Probably functions in the detoxification of P3N, a metabolic poison produced by plants and fungi as a defense mechanism.</text>
</comment>
<dbReference type="SUPFAM" id="SSF51412">
    <property type="entry name" value="Inosine monophosphate dehydrogenase (IMPDH)"/>
    <property type="match status" value="1"/>
</dbReference>
<keyword evidence="4" id="KW-0288">FMN</keyword>
<protein>
    <recommendedName>
        <fullName evidence="2">Probable nitronate monooxygenase</fullName>
    </recommendedName>
</protein>
<evidence type="ECO:0000313" key="7">
    <source>
        <dbReference type="Proteomes" id="UP000184245"/>
    </source>
</evidence>
<dbReference type="RefSeq" id="WP_072850023.1">
    <property type="nucleotide sequence ID" value="NZ_FQVI01000004.1"/>
</dbReference>
<dbReference type="InterPro" id="IPR013785">
    <property type="entry name" value="Aldolase_TIM"/>
</dbReference>
<name>A0A1M4VJV2_9CLOT</name>
<organism evidence="6 7">
    <name type="scientific">Lactonifactor longoviformis DSM 17459</name>
    <dbReference type="NCBI Taxonomy" id="1122155"/>
    <lineage>
        <taxon>Bacteria</taxon>
        <taxon>Bacillati</taxon>
        <taxon>Bacillota</taxon>
        <taxon>Clostridia</taxon>
        <taxon>Eubacteriales</taxon>
        <taxon>Clostridiaceae</taxon>
        <taxon>Lactonifactor</taxon>
    </lineage>
</organism>
<dbReference type="OrthoDB" id="9778912at2"/>
<dbReference type="PANTHER" id="PTHR32332:SF18">
    <property type="entry name" value="2-NITROPROPANE DIOXYGENASE"/>
    <property type="match status" value="1"/>
</dbReference>
<sequence length="350" mass="38219">MDRKPLKIGELTARIPVIQGGMGVGVSLGGLAGSVAAAGGVGVISTAQIGWREEDFKKNPLEANFRAVKKEIAKARELAQGGIIGVNIMVATQHYQDYVKTAVSAGIDLIISGAGLPIDLPKMVENSKTKIAPIVSSLKSLHVICKMWDRKYHRAPDLVVIEGPKAGGHLGFTKEELSDTDALDYDSVIRSIILQTREYEEKFGKEIPVVVAGGIFDREDMDHALSLGADGVQMGTRFVTTYECDASPAYKQAYIKAEKEDICIVQSPVGMPGRAIKNEFMERVKAKRQPIPYCYHCITTCKPKEIPYCITDALVQAVEGNVDHGLLFCGANAYRCRKLEYVKDIFQELA</sequence>
<dbReference type="Pfam" id="PF03060">
    <property type="entry name" value="NMO"/>
    <property type="match status" value="1"/>
</dbReference>
<evidence type="ECO:0000256" key="3">
    <source>
        <dbReference type="ARBA" id="ARBA00022630"/>
    </source>
</evidence>
<dbReference type="GO" id="GO:0051213">
    <property type="term" value="F:dioxygenase activity"/>
    <property type="evidence" value="ECO:0007669"/>
    <property type="project" value="UniProtKB-KW"/>
</dbReference>
<dbReference type="EMBL" id="FQVI01000004">
    <property type="protein sequence ID" value="SHE69238.1"/>
    <property type="molecule type" value="Genomic_DNA"/>
</dbReference>
<dbReference type="Gene3D" id="3.20.20.70">
    <property type="entry name" value="Aldolase class I"/>
    <property type="match status" value="1"/>
</dbReference>
<dbReference type="CDD" id="cd04730">
    <property type="entry name" value="NPD_like"/>
    <property type="match status" value="1"/>
</dbReference>
<evidence type="ECO:0000256" key="1">
    <source>
        <dbReference type="ARBA" id="ARBA00003535"/>
    </source>
</evidence>
<evidence type="ECO:0000256" key="4">
    <source>
        <dbReference type="ARBA" id="ARBA00022643"/>
    </source>
</evidence>
<dbReference type="InterPro" id="IPR004136">
    <property type="entry name" value="NMO"/>
</dbReference>
<dbReference type="GO" id="GO:0018580">
    <property type="term" value="F:nitronate monooxygenase activity"/>
    <property type="evidence" value="ECO:0007669"/>
    <property type="project" value="InterPro"/>
</dbReference>
<reference evidence="6 7" key="1">
    <citation type="submission" date="2016-11" db="EMBL/GenBank/DDBJ databases">
        <authorList>
            <person name="Jaros S."/>
            <person name="Januszkiewicz K."/>
            <person name="Wedrychowicz H."/>
        </authorList>
    </citation>
    <scope>NUCLEOTIDE SEQUENCE [LARGE SCALE GENOMIC DNA]</scope>
    <source>
        <strain evidence="6 7">DSM 17459</strain>
    </source>
</reference>
<keyword evidence="5" id="KW-0560">Oxidoreductase</keyword>
<accession>A0A1M4VJV2</accession>